<dbReference type="Gene3D" id="3.30.310.50">
    <property type="entry name" value="Alpha-D-phosphohexomutase, C-terminal domain"/>
    <property type="match status" value="1"/>
</dbReference>
<dbReference type="Pfam" id="PF02880">
    <property type="entry name" value="PGM_PMM_III"/>
    <property type="match status" value="1"/>
</dbReference>
<comment type="caution">
    <text evidence="11">The sequence shown here is derived from an EMBL/GenBank/DDBJ whole genome shotgun (WGS) entry which is preliminary data.</text>
</comment>
<accession>A0ABY2J7H0</accession>
<dbReference type="EMBL" id="SOGQ01000034">
    <property type="protein sequence ID" value="TFD00882.1"/>
    <property type="molecule type" value="Genomic_DNA"/>
</dbReference>
<evidence type="ECO:0000259" key="10">
    <source>
        <dbReference type="Pfam" id="PF02880"/>
    </source>
</evidence>
<protein>
    <submittedName>
        <fullName evidence="11">Phosphomannomutase/phosphoglucomutase</fullName>
    </submittedName>
</protein>
<reference evidence="11 12" key="1">
    <citation type="submission" date="2019-03" db="EMBL/GenBank/DDBJ databases">
        <title>Genomics of glacier-inhabiting Cryobacterium strains.</title>
        <authorList>
            <person name="Liu Q."/>
            <person name="Xin Y.-H."/>
        </authorList>
    </citation>
    <scope>NUCLEOTIDE SEQUENCE [LARGE SCALE GENOMIC DNA]</scope>
    <source>
        <strain evidence="11 12">TMT1-23-1</strain>
    </source>
</reference>
<keyword evidence="12" id="KW-1185">Reference proteome</keyword>
<keyword evidence="3" id="KW-0597">Phosphoprotein</keyword>
<evidence type="ECO:0000256" key="7">
    <source>
        <dbReference type="SAM" id="MobiDB-lite"/>
    </source>
</evidence>
<dbReference type="SUPFAM" id="SSF53738">
    <property type="entry name" value="Phosphoglucomutase, first 3 domains"/>
    <property type="match status" value="3"/>
</dbReference>
<dbReference type="InterPro" id="IPR005845">
    <property type="entry name" value="A-D-PHexomutase_a/b/a-II"/>
</dbReference>
<evidence type="ECO:0000256" key="6">
    <source>
        <dbReference type="ARBA" id="ARBA00023235"/>
    </source>
</evidence>
<dbReference type="Pfam" id="PF02879">
    <property type="entry name" value="PGM_PMM_II"/>
    <property type="match status" value="1"/>
</dbReference>
<evidence type="ECO:0000259" key="9">
    <source>
        <dbReference type="Pfam" id="PF02879"/>
    </source>
</evidence>
<feature type="domain" description="Alpha-D-phosphohexomutase alpha/beta/alpha" evidence="9">
    <location>
        <begin position="157"/>
        <end position="279"/>
    </location>
</feature>
<evidence type="ECO:0000256" key="4">
    <source>
        <dbReference type="ARBA" id="ARBA00022723"/>
    </source>
</evidence>
<feature type="region of interest" description="Disordered" evidence="7">
    <location>
        <begin position="196"/>
        <end position="218"/>
    </location>
</feature>
<comment type="similarity">
    <text evidence="2">Belongs to the phosphohexose mutase family.</text>
</comment>
<organism evidence="11 12">
    <name type="scientific">Cryobacterium sinapicolor</name>
    <dbReference type="NCBI Taxonomy" id="1259236"/>
    <lineage>
        <taxon>Bacteria</taxon>
        <taxon>Bacillati</taxon>
        <taxon>Actinomycetota</taxon>
        <taxon>Actinomycetes</taxon>
        <taxon>Micrococcales</taxon>
        <taxon>Microbacteriaceae</taxon>
        <taxon>Cryobacterium</taxon>
    </lineage>
</organism>
<evidence type="ECO:0000256" key="3">
    <source>
        <dbReference type="ARBA" id="ARBA00022553"/>
    </source>
</evidence>
<dbReference type="Gene3D" id="3.40.120.10">
    <property type="entry name" value="Alpha-D-Glucose-1,6-Bisphosphate, subunit A, domain 3"/>
    <property type="match status" value="3"/>
</dbReference>
<dbReference type="InterPro" id="IPR016055">
    <property type="entry name" value="A-D-PHexomutase_a/b/a-I/II/III"/>
</dbReference>
<dbReference type="PANTHER" id="PTHR43771:SF1">
    <property type="entry name" value="PHOSPHOMANNOMUTASE"/>
    <property type="match status" value="1"/>
</dbReference>
<dbReference type="RefSeq" id="WP_134429331.1">
    <property type="nucleotide sequence ID" value="NZ_SOGQ01000034.1"/>
</dbReference>
<dbReference type="Pfam" id="PF02878">
    <property type="entry name" value="PGM_PMM_I"/>
    <property type="match status" value="1"/>
</dbReference>
<dbReference type="SUPFAM" id="SSF55957">
    <property type="entry name" value="Phosphoglucomutase, C-terminal domain"/>
    <property type="match status" value="1"/>
</dbReference>
<name>A0ABY2J7H0_9MICO</name>
<feature type="domain" description="Alpha-D-phosphohexomutase alpha/beta/alpha" evidence="10">
    <location>
        <begin position="286"/>
        <end position="397"/>
    </location>
</feature>
<gene>
    <name evidence="11" type="primary">manB</name>
    <name evidence="11" type="ORF">E3T28_07210</name>
</gene>
<dbReference type="PANTHER" id="PTHR43771">
    <property type="entry name" value="PHOSPHOMANNOMUTASE"/>
    <property type="match status" value="1"/>
</dbReference>
<evidence type="ECO:0000313" key="11">
    <source>
        <dbReference type="EMBL" id="TFD00882.1"/>
    </source>
</evidence>
<sequence length="498" mass="51566">MSAQTDAAARLDAVVGQDEVRGTADQPLTGQMVAALAAAFVDEVGARSREVLVGYDRGEAIELAAAFAQGANARGATVVDLGVCSTDEIRFGSGTLNAPAARITTSSLTLLRAGAQEIGQDHGLGGIRDRAVGYLVEGTAPVATPGTRRTLDLMPDYAAGLRAIVGLSGIRPLTVVVDAGRGAAAVTVPVVLGDGSGAAAEGRTTRDTADTAGDAGRGSPLTIVPLFFDQDPNLPPHPIDPADPTTLTDLRNAVIQHAADLGLGFDPDGGRCVVVDETGSVVPASAIGAILARQVIAQARIETPDRDQLVLHDLTVSRFVAETIESNGAAAVPVPVGGAPMRAELRSTGAVLGCGHSGDYYFPRFWCAESGLLAAMYVLAEVGFQSRPLSALATDAMPYAHSGEISVAVDDLPGVYARIVDAFTGSADFEEVDGLTAIGMTSVDEPFWWFNVRPSHPVPQRAPEQQQPQPVVRLTVEAATPEVMVRIRDAVLALVADD</sequence>
<keyword evidence="6" id="KW-0413">Isomerase</keyword>
<evidence type="ECO:0000313" key="12">
    <source>
        <dbReference type="Proteomes" id="UP000297853"/>
    </source>
</evidence>
<evidence type="ECO:0000259" key="8">
    <source>
        <dbReference type="Pfam" id="PF02878"/>
    </source>
</evidence>
<dbReference type="Proteomes" id="UP000297853">
    <property type="component" value="Unassembled WGS sequence"/>
</dbReference>
<evidence type="ECO:0000256" key="5">
    <source>
        <dbReference type="ARBA" id="ARBA00022842"/>
    </source>
</evidence>
<comment type="cofactor">
    <cofactor evidence="1">
        <name>Mg(2+)</name>
        <dbReference type="ChEBI" id="CHEBI:18420"/>
    </cofactor>
</comment>
<proteinExistence type="inferred from homology"/>
<keyword evidence="5" id="KW-0460">Magnesium</keyword>
<dbReference type="InterPro" id="IPR005846">
    <property type="entry name" value="A-D-PHexomutase_a/b/a-III"/>
</dbReference>
<dbReference type="InterPro" id="IPR005844">
    <property type="entry name" value="A-D-PHexomutase_a/b/a-I"/>
</dbReference>
<evidence type="ECO:0000256" key="2">
    <source>
        <dbReference type="ARBA" id="ARBA00010231"/>
    </source>
</evidence>
<evidence type="ECO:0000256" key="1">
    <source>
        <dbReference type="ARBA" id="ARBA00001946"/>
    </source>
</evidence>
<keyword evidence="4" id="KW-0479">Metal-binding</keyword>
<dbReference type="InterPro" id="IPR036900">
    <property type="entry name" value="A-D-PHexomutase_C_sf"/>
</dbReference>
<feature type="domain" description="Alpha-D-phosphohexomutase alpha/beta/alpha" evidence="8">
    <location>
        <begin position="15"/>
        <end position="104"/>
    </location>
</feature>